<protein>
    <recommendedName>
        <fullName evidence="2">Retrotransposon gag domain-containing protein</fullName>
    </recommendedName>
</protein>
<dbReference type="EMBL" id="JACGWJ010000026">
    <property type="protein sequence ID" value="KAL0313271.1"/>
    <property type="molecule type" value="Genomic_DNA"/>
</dbReference>
<feature type="compositionally biased region" description="Basic and acidic residues" evidence="1">
    <location>
        <begin position="74"/>
        <end position="85"/>
    </location>
</feature>
<reference evidence="3" key="2">
    <citation type="journal article" date="2024" name="Plant">
        <title>Genomic evolution and insights into agronomic trait innovations of Sesamum species.</title>
        <authorList>
            <person name="Miao H."/>
            <person name="Wang L."/>
            <person name="Qu L."/>
            <person name="Liu H."/>
            <person name="Sun Y."/>
            <person name="Le M."/>
            <person name="Wang Q."/>
            <person name="Wei S."/>
            <person name="Zheng Y."/>
            <person name="Lin W."/>
            <person name="Duan Y."/>
            <person name="Cao H."/>
            <person name="Xiong S."/>
            <person name="Wang X."/>
            <person name="Wei L."/>
            <person name="Li C."/>
            <person name="Ma Q."/>
            <person name="Ju M."/>
            <person name="Zhao R."/>
            <person name="Li G."/>
            <person name="Mu C."/>
            <person name="Tian Q."/>
            <person name="Mei H."/>
            <person name="Zhang T."/>
            <person name="Gao T."/>
            <person name="Zhang H."/>
        </authorList>
    </citation>
    <scope>NUCLEOTIDE SEQUENCE</scope>
    <source>
        <strain evidence="3">G02</strain>
    </source>
</reference>
<feature type="domain" description="Retrotransposon gag" evidence="2">
    <location>
        <begin position="167"/>
        <end position="241"/>
    </location>
</feature>
<reference evidence="3" key="1">
    <citation type="submission" date="2020-06" db="EMBL/GenBank/DDBJ databases">
        <authorList>
            <person name="Li T."/>
            <person name="Hu X."/>
            <person name="Zhang T."/>
            <person name="Song X."/>
            <person name="Zhang H."/>
            <person name="Dai N."/>
            <person name="Sheng W."/>
            <person name="Hou X."/>
            <person name="Wei L."/>
        </authorList>
    </citation>
    <scope>NUCLEOTIDE SEQUENCE</scope>
    <source>
        <strain evidence="3">G02</strain>
        <tissue evidence="3">Leaf</tissue>
    </source>
</reference>
<accession>A0AAW2L5W5</accession>
<dbReference type="AlphaFoldDB" id="A0AAW2L5W5"/>
<sequence length="253" mass="28965">MEYEGNSQARSSQGPMIAEEMKALLEEAAERGARAAIQWMKRKEKKKEDKPDIPEAKHNQGEMETSIGSSRAPKSKEPQNMEEENRCWEDLKKEISDLRRHIEPRVKHHRRGSPFTREILLVSLPSHIRLPQLACYGGDKGDPRDHVDQFVAAIDLIESNDALDCRIFRTTLIGRAQTWFSRQPPGSIRSFGQLVKEFIQHFASNKRYPKNPSHLFAIVQEEGESLRSYVQRFTNEILDIPDISPGFLSGIMA</sequence>
<dbReference type="PANTHER" id="PTHR33223:SF10">
    <property type="entry name" value="AMINOTRANSFERASE-LIKE PLANT MOBILE DOMAIN-CONTAINING PROTEIN"/>
    <property type="match status" value="1"/>
</dbReference>
<proteinExistence type="predicted"/>
<comment type="caution">
    <text evidence="3">The sequence shown here is derived from an EMBL/GenBank/DDBJ whole genome shotgun (WGS) entry which is preliminary data.</text>
</comment>
<evidence type="ECO:0000256" key="1">
    <source>
        <dbReference type="SAM" id="MobiDB-lite"/>
    </source>
</evidence>
<dbReference type="PANTHER" id="PTHR33223">
    <property type="entry name" value="CCHC-TYPE DOMAIN-CONTAINING PROTEIN"/>
    <property type="match status" value="1"/>
</dbReference>
<name>A0AAW2L5W5_SESRA</name>
<feature type="region of interest" description="Disordered" evidence="1">
    <location>
        <begin position="36"/>
        <end position="85"/>
    </location>
</feature>
<organism evidence="3">
    <name type="scientific">Sesamum radiatum</name>
    <name type="common">Black benniseed</name>
    <dbReference type="NCBI Taxonomy" id="300843"/>
    <lineage>
        <taxon>Eukaryota</taxon>
        <taxon>Viridiplantae</taxon>
        <taxon>Streptophyta</taxon>
        <taxon>Embryophyta</taxon>
        <taxon>Tracheophyta</taxon>
        <taxon>Spermatophyta</taxon>
        <taxon>Magnoliopsida</taxon>
        <taxon>eudicotyledons</taxon>
        <taxon>Gunneridae</taxon>
        <taxon>Pentapetalae</taxon>
        <taxon>asterids</taxon>
        <taxon>lamiids</taxon>
        <taxon>Lamiales</taxon>
        <taxon>Pedaliaceae</taxon>
        <taxon>Sesamum</taxon>
    </lineage>
</organism>
<dbReference type="InterPro" id="IPR005162">
    <property type="entry name" value="Retrotrans_gag_dom"/>
</dbReference>
<evidence type="ECO:0000313" key="3">
    <source>
        <dbReference type="EMBL" id="KAL0313271.1"/>
    </source>
</evidence>
<feature type="compositionally biased region" description="Basic and acidic residues" evidence="1">
    <location>
        <begin position="46"/>
        <end position="61"/>
    </location>
</feature>
<gene>
    <name evidence="3" type="ORF">Sradi_5726400</name>
</gene>
<dbReference type="Pfam" id="PF03732">
    <property type="entry name" value="Retrotrans_gag"/>
    <property type="match status" value="1"/>
</dbReference>
<evidence type="ECO:0000259" key="2">
    <source>
        <dbReference type="Pfam" id="PF03732"/>
    </source>
</evidence>